<evidence type="ECO:0000313" key="11">
    <source>
        <dbReference type="Proteomes" id="UP000184447"/>
    </source>
</evidence>
<accession>A0A1M5RLR6</accession>
<feature type="transmembrane region" description="Helical" evidence="8">
    <location>
        <begin position="6"/>
        <end position="21"/>
    </location>
</feature>
<dbReference type="PANTHER" id="PTHR42703:SF1">
    <property type="entry name" value="NA(+)_H(+) ANTIPORTER SUBUNIT D1"/>
    <property type="match status" value="1"/>
</dbReference>
<feature type="transmembrane region" description="Helical" evidence="8">
    <location>
        <begin position="293"/>
        <end position="318"/>
    </location>
</feature>
<proteinExistence type="inferred from homology"/>
<feature type="domain" description="NADH:quinone oxidoreductase/Mrp antiporter transmembrane" evidence="9">
    <location>
        <begin position="120"/>
        <end position="405"/>
    </location>
</feature>
<dbReference type="Proteomes" id="UP000184447">
    <property type="component" value="Unassembled WGS sequence"/>
</dbReference>
<evidence type="ECO:0000256" key="5">
    <source>
        <dbReference type="ARBA" id="ARBA00022989"/>
    </source>
</evidence>
<feature type="transmembrane region" description="Helical" evidence="8">
    <location>
        <begin position="362"/>
        <end position="380"/>
    </location>
</feature>
<feature type="transmembrane region" description="Helical" evidence="8">
    <location>
        <begin position="517"/>
        <end position="538"/>
    </location>
</feature>
<dbReference type="InterPro" id="IPR050586">
    <property type="entry name" value="CPA3_Na-H_Antiporter_D"/>
</dbReference>
<evidence type="ECO:0000256" key="2">
    <source>
        <dbReference type="ARBA" id="ARBA00005346"/>
    </source>
</evidence>
<dbReference type="AlphaFoldDB" id="A0A1M5RLR6"/>
<feature type="transmembrane region" description="Helical" evidence="8">
    <location>
        <begin position="124"/>
        <end position="143"/>
    </location>
</feature>
<feature type="transmembrane region" description="Helical" evidence="8">
    <location>
        <begin position="235"/>
        <end position="253"/>
    </location>
</feature>
<keyword evidence="5 8" id="KW-1133">Transmembrane helix</keyword>
<evidence type="ECO:0000256" key="3">
    <source>
        <dbReference type="ARBA" id="ARBA00022475"/>
    </source>
</evidence>
<evidence type="ECO:0000256" key="6">
    <source>
        <dbReference type="ARBA" id="ARBA00023136"/>
    </source>
</evidence>
<keyword evidence="11" id="KW-1185">Reference proteome</keyword>
<dbReference type="Pfam" id="PF00361">
    <property type="entry name" value="Proton_antipo_M"/>
    <property type="match status" value="1"/>
</dbReference>
<sequence>MIDLYIFILEPILIATLFYLFPRGNTKLAFIGFQGILLALSIKNFIYVRNNGTIIQNLGSWNANIGIALRADLLSTILVTLTLFLFLAMLIFSYDKHYINSLFLFLFLILQSLIIGILFSEDLFNLYVLLEVSTMVVSVLIMFKKDKRSIYDGMLYLLVNIAAMTFFLFGIGYLYKMFGVLNIYSINEKMYLIENKKSLILPYALMITAVGLKSALMPLFSWLPKAHGTPSAPSIVSAILSGLYVKTGIYLFIRVQFMFSPVLDTSQLFLIMGLLTGIAGFFLAICQSDIKLILAYSTVSQIGLIMIGLTLGEGYVYWGAIYHMINHAIFKSTLFLTAGLIIEEYNTRDIYKIKGVFKRMPFVSIAAILAILGITGAPLFNGSISKYLIQSATKGTYMEYAILLVNFGTIAYFIKYSSIFYSKKEETNFPIKFRRNKNINLNRTIVVLFLGMVCFLGGVFGEKIIYILFNQKIHITLQSYLHKAEVYLLTLIAGFFFYKFVILKWKFLHKVREIELSFNGICISVISFFFFMLTILTFA</sequence>
<comment type="subcellular location">
    <subcellularLocation>
        <location evidence="1">Cell membrane</location>
        <topology evidence="1">Multi-pass membrane protein</topology>
    </subcellularLocation>
    <subcellularLocation>
        <location evidence="7">Membrane</location>
        <topology evidence="7">Multi-pass membrane protein</topology>
    </subcellularLocation>
</comment>
<dbReference type="EMBL" id="FQXM01000003">
    <property type="protein sequence ID" value="SHH27262.1"/>
    <property type="molecule type" value="Genomic_DNA"/>
</dbReference>
<gene>
    <name evidence="10" type="ORF">SAMN02745207_00605</name>
</gene>
<dbReference type="RefSeq" id="WP_073336874.1">
    <property type="nucleotide sequence ID" value="NZ_FQXM01000003.1"/>
</dbReference>
<feature type="transmembrane region" description="Helical" evidence="8">
    <location>
        <begin position="99"/>
        <end position="118"/>
    </location>
</feature>
<evidence type="ECO:0000259" key="9">
    <source>
        <dbReference type="Pfam" id="PF00361"/>
    </source>
</evidence>
<evidence type="ECO:0000256" key="4">
    <source>
        <dbReference type="ARBA" id="ARBA00022692"/>
    </source>
</evidence>
<dbReference type="OrthoDB" id="9807568at2"/>
<organism evidence="10 11">
    <name type="scientific">Clostridium grantii DSM 8605</name>
    <dbReference type="NCBI Taxonomy" id="1121316"/>
    <lineage>
        <taxon>Bacteria</taxon>
        <taxon>Bacillati</taxon>
        <taxon>Bacillota</taxon>
        <taxon>Clostridia</taxon>
        <taxon>Eubacteriales</taxon>
        <taxon>Clostridiaceae</taxon>
        <taxon>Clostridium</taxon>
    </lineage>
</organism>
<feature type="transmembrane region" description="Helical" evidence="8">
    <location>
        <begin position="486"/>
        <end position="505"/>
    </location>
</feature>
<name>A0A1M5RLR6_9CLOT</name>
<keyword evidence="6 8" id="KW-0472">Membrane</keyword>
<dbReference type="PANTHER" id="PTHR42703">
    <property type="entry name" value="NADH DEHYDROGENASE"/>
    <property type="match status" value="1"/>
</dbReference>
<feature type="transmembrane region" description="Helical" evidence="8">
    <location>
        <begin position="400"/>
        <end position="421"/>
    </location>
</feature>
<feature type="transmembrane region" description="Helical" evidence="8">
    <location>
        <begin position="441"/>
        <end position="466"/>
    </location>
</feature>
<evidence type="ECO:0000313" key="10">
    <source>
        <dbReference type="EMBL" id="SHH27262.1"/>
    </source>
</evidence>
<protein>
    <submittedName>
        <fullName evidence="10">Multisubunit sodium/proton antiporter, MrpD subunit</fullName>
    </submittedName>
</protein>
<dbReference type="InterPro" id="IPR001750">
    <property type="entry name" value="ND/Mrp_TM"/>
</dbReference>
<keyword evidence="3" id="KW-1003">Cell membrane</keyword>
<dbReference type="PRINTS" id="PR01434">
    <property type="entry name" value="NADHDHGNASE5"/>
</dbReference>
<evidence type="ECO:0000256" key="8">
    <source>
        <dbReference type="SAM" id="Phobius"/>
    </source>
</evidence>
<reference evidence="10 11" key="1">
    <citation type="submission" date="2016-11" db="EMBL/GenBank/DDBJ databases">
        <authorList>
            <person name="Jaros S."/>
            <person name="Januszkiewicz K."/>
            <person name="Wedrychowicz H."/>
        </authorList>
    </citation>
    <scope>NUCLEOTIDE SEQUENCE [LARGE SCALE GENOMIC DNA]</scope>
    <source>
        <strain evidence="10 11">DSM 8605</strain>
    </source>
</reference>
<feature type="transmembrane region" description="Helical" evidence="8">
    <location>
        <begin position="155"/>
        <end position="175"/>
    </location>
</feature>
<feature type="transmembrane region" description="Helical" evidence="8">
    <location>
        <begin position="28"/>
        <end position="47"/>
    </location>
</feature>
<feature type="transmembrane region" description="Helical" evidence="8">
    <location>
        <begin position="67"/>
        <end position="92"/>
    </location>
</feature>
<evidence type="ECO:0000256" key="1">
    <source>
        <dbReference type="ARBA" id="ARBA00004651"/>
    </source>
</evidence>
<feature type="transmembrane region" description="Helical" evidence="8">
    <location>
        <begin position="200"/>
        <end position="223"/>
    </location>
</feature>
<dbReference type="GO" id="GO:0005886">
    <property type="term" value="C:plasma membrane"/>
    <property type="evidence" value="ECO:0007669"/>
    <property type="project" value="UniProtKB-SubCell"/>
</dbReference>
<feature type="transmembrane region" description="Helical" evidence="8">
    <location>
        <begin position="324"/>
        <end position="342"/>
    </location>
</feature>
<feature type="transmembrane region" description="Helical" evidence="8">
    <location>
        <begin position="265"/>
        <end position="286"/>
    </location>
</feature>
<evidence type="ECO:0000256" key="7">
    <source>
        <dbReference type="RuleBase" id="RU000320"/>
    </source>
</evidence>
<dbReference type="STRING" id="1121316.SAMN02745207_00605"/>
<keyword evidence="4 7" id="KW-0812">Transmembrane</keyword>
<comment type="similarity">
    <text evidence="2">Belongs to the CPA3 antiporters (TC 2.A.63) subunit D family.</text>
</comment>